<feature type="non-terminal residue" evidence="1">
    <location>
        <position position="163"/>
    </location>
</feature>
<evidence type="ECO:0000313" key="2">
    <source>
        <dbReference type="Proteomes" id="UP001431209"/>
    </source>
</evidence>
<reference evidence="1 2" key="1">
    <citation type="submission" date="2024-03" db="EMBL/GenBank/DDBJ databases">
        <title>The Acrasis kona genome and developmental transcriptomes reveal deep origins of eukaryotic multicellular pathways.</title>
        <authorList>
            <person name="Sheikh S."/>
            <person name="Fu C.-J."/>
            <person name="Brown M.W."/>
            <person name="Baldauf S.L."/>
        </authorList>
    </citation>
    <scope>NUCLEOTIDE SEQUENCE [LARGE SCALE GENOMIC DNA]</scope>
    <source>
        <strain evidence="1 2">ATCC MYA-3509</strain>
    </source>
</reference>
<organism evidence="1 2">
    <name type="scientific">Acrasis kona</name>
    <dbReference type="NCBI Taxonomy" id="1008807"/>
    <lineage>
        <taxon>Eukaryota</taxon>
        <taxon>Discoba</taxon>
        <taxon>Heterolobosea</taxon>
        <taxon>Tetramitia</taxon>
        <taxon>Eutetramitia</taxon>
        <taxon>Acrasidae</taxon>
        <taxon>Acrasis</taxon>
    </lineage>
</organism>
<comment type="caution">
    <text evidence="1">The sequence shown here is derived from an EMBL/GenBank/DDBJ whole genome shotgun (WGS) entry which is preliminary data.</text>
</comment>
<accession>A0AAW2YGR1</accession>
<gene>
    <name evidence="1" type="ORF">AKO1_004584</name>
</gene>
<protein>
    <submittedName>
        <fullName evidence="1">Uncharacterized protein</fullName>
    </submittedName>
</protein>
<proteinExistence type="predicted"/>
<name>A0AAW2YGR1_9EUKA</name>
<dbReference type="Proteomes" id="UP001431209">
    <property type="component" value="Unassembled WGS sequence"/>
</dbReference>
<dbReference type="AlphaFoldDB" id="A0AAW2YGR1"/>
<evidence type="ECO:0000313" key="1">
    <source>
        <dbReference type="EMBL" id="KAL0476501.1"/>
    </source>
</evidence>
<sequence length="163" mass="19134">MKFSQDPIKFSQARFVNVPVQIDNVDTFDVNGHLRVQSLCDVYRHSAFQIPSLKEDPRSMQNCLALVNNYSHLTESEWFHQTPNLTFFIDVFCNQYWQTQLFWSRSNSIEFSTIVYPMSLQTINHIPSTIGSVIDFHVSLNSQYMFLSVSRKRFELDSIDTYD</sequence>
<dbReference type="EMBL" id="JAOPGA020000052">
    <property type="protein sequence ID" value="KAL0476501.1"/>
    <property type="molecule type" value="Genomic_DNA"/>
</dbReference>
<keyword evidence="2" id="KW-1185">Reference proteome</keyword>